<evidence type="ECO:0000313" key="1">
    <source>
        <dbReference type="EMBL" id="CAB4766968.1"/>
    </source>
</evidence>
<dbReference type="EMBL" id="CAEZZL010000099">
    <property type="protein sequence ID" value="CAB4766968.1"/>
    <property type="molecule type" value="Genomic_DNA"/>
</dbReference>
<sequence>MMLRPYYDLSQGALVDGRKPEALEGLVEVVGERIVLTRQGRLLGNEVSLRLTP</sequence>
<dbReference type="AlphaFoldDB" id="A0A6J6V7B8"/>
<name>A0A6J6V7B8_9ZZZZ</name>
<protein>
    <submittedName>
        <fullName evidence="1">Unannotated protein</fullName>
    </submittedName>
</protein>
<accession>A0A6J6V7B8</accession>
<proteinExistence type="predicted"/>
<reference evidence="1" key="1">
    <citation type="submission" date="2020-05" db="EMBL/GenBank/DDBJ databases">
        <authorList>
            <person name="Chiriac C."/>
            <person name="Salcher M."/>
            <person name="Ghai R."/>
            <person name="Kavagutti S V."/>
        </authorList>
    </citation>
    <scope>NUCLEOTIDE SEQUENCE</scope>
</reference>
<organism evidence="1">
    <name type="scientific">freshwater metagenome</name>
    <dbReference type="NCBI Taxonomy" id="449393"/>
    <lineage>
        <taxon>unclassified sequences</taxon>
        <taxon>metagenomes</taxon>
        <taxon>ecological metagenomes</taxon>
    </lineage>
</organism>
<gene>
    <name evidence="1" type="ORF">UFOPK2870_01091</name>
</gene>